<keyword evidence="3 9" id="KW-0645">Protease</keyword>
<dbReference type="Pfam" id="PF00089">
    <property type="entry name" value="Trypsin"/>
    <property type="match status" value="1"/>
</dbReference>
<dbReference type="FunFam" id="2.40.10.10:FF:000047">
    <property type="entry name" value="Trypsin eta"/>
    <property type="match status" value="1"/>
</dbReference>
<protein>
    <recommendedName>
        <fullName evidence="8">trypsin</fullName>
        <ecNumber evidence="8">3.4.21.4</ecNumber>
    </recommendedName>
</protein>
<comment type="caution">
    <text evidence="12">The sequence shown here is derived from an EMBL/GenBank/DDBJ whole genome shotgun (WGS) entry which is preliminary data.</text>
</comment>
<keyword evidence="5 9" id="KW-0720">Serine protease</keyword>
<keyword evidence="6" id="KW-1015">Disulfide bond</keyword>
<dbReference type="InterPro" id="IPR043504">
    <property type="entry name" value="Peptidase_S1_PA_chymotrypsin"/>
</dbReference>
<keyword evidence="10" id="KW-0732">Signal</keyword>
<evidence type="ECO:0000256" key="10">
    <source>
        <dbReference type="SAM" id="SignalP"/>
    </source>
</evidence>
<evidence type="ECO:0000256" key="8">
    <source>
        <dbReference type="ARBA" id="ARBA00038868"/>
    </source>
</evidence>
<dbReference type="PANTHER" id="PTHR24252:SF7">
    <property type="entry name" value="HYALIN"/>
    <property type="match status" value="1"/>
</dbReference>
<dbReference type="InterPro" id="IPR018114">
    <property type="entry name" value="TRYPSIN_HIS"/>
</dbReference>
<keyword evidence="4 9" id="KW-0378">Hydrolase</keyword>
<evidence type="ECO:0000256" key="6">
    <source>
        <dbReference type="ARBA" id="ARBA00023157"/>
    </source>
</evidence>
<dbReference type="GO" id="GO:0005576">
    <property type="term" value="C:extracellular region"/>
    <property type="evidence" value="ECO:0007669"/>
    <property type="project" value="UniProtKB-SubCell"/>
</dbReference>
<proteinExistence type="predicted"/>
<dbReference type="GO" id="GO:0004252">
    <property type="term" value="F:serine-type endopeptidase activity"/>
    <property type="evidence" value="ECO:0007669"/>
    <property type="project" value="UniProtKB-EC"/>
</dbReference>
<evidence type="ECO:0000256" key="9">
    <source>
        <dbReference type="RuleBase" id="RU363034"/>
    </source>
</evidence>
<evidence type="ECO:0000256" key="1">
    <source>
        <dbReference type="ARBA" id="ARBA00004613"/>
    </source>
</evidence>
<accession>A0A9P0TQ36</accession>
<evidence type="ECO:0000313" key="13">
    <source>
        <dbReference type="Proteomes" id="UP001152562"/>
    </source>
</evidence>
<feature type="chain" id="PRO_5040359536" description="trypsin" evidence="10">
    <location>
        <begin position="18"/>
        <end position="262"/>
    </location>
</feature>
<dbReference type="Gene3D" id="2.40.10.10">
    <property type="entry name" value="Trypsin-like serine proteases"/>
    <property type="match status" value="2"/>
</dbReference>
<keyword evidence="2" id="KW-0964">Secreted</keyword>
<dbReference type="PRINTS" id="PR00722">
    <property type="entry name" value="CHYMOTRYPSIN"/>
</dbReference>
<comment type="catalytic activity">
    <reaction evidence="7">
        <text>Preferential cleavage: Arg-|-Xaa, Lys-|-Xaa.</text>
        <dbReference type="EC" id="3.4.21.4"/>
    </reaction>
</comment>
<name>A0A9P0TQ36_PIEBR</name>
<dbReference type="GO" id="GO:0016485">
    <property type="term" value="P:protein processing"/>
    <property type="evidence" value="ECO:0007669"/>
    <property type="project" value="UniProtKB-ARBA"/>
</dbReference>
<reference evidence="12" key="1">
    <citation type="submission" date="2022-05" db="EMBL/GenBank/DDBJ databases">
        <authorList>
            <person name="Okamura Y."/>
        </authorList>
    </citation>
    <scope>NUCLEOTIDE SEQUENCE</scope>
</reference>
<dbReference type="CDD" id="cd00190">
    <property type="entry name" value="Tryp_SPc"/>
    <property type="match status" value="1"/>
</dbReference>
<dbReference type="EMBL" id="CALOZG010000042">
    <property type="protein sequence ID" value="CAH4035093.1"/>
    <property type="molecule type" value="Genomic_DNA"/>
</dbReference>
<comment type="subcellular location">
    <subcellularLocation>
        <location evidence="1">Secreted</location>
    </subcellularLocation>
</comment>
<evidence type="ECO:0000259" key="11">
    <source>
        <dbReference type="PROSITE" id="PS50240"/>
    </source>
</evidence>
<dbReference type="SMART" id="SM00020">
    <property type="entry name" value="Tryp_SPc"/>
    <property type="match status" value="1"/>
</dbReference>
<evidence type="ECO:0000256" key="5">
    <source>
        <dbReference type="ARBA" id="ARBA00022825"/>
    </source>
</evidence>
<gene>
    <name evidence="12" type="ORF">PIBRA_LOCUS11198</name>
</gene>
<dbReference type="InterPro" id="IPR009003">
    <property type="entry name" value="Peptidase_S1_PA"/>
</dbReference>
<dbReference type="InterPro" id="IPR033116">
    <property type="entry name" value="TRYPSIN_SER"/>
</dbReference>
<feature type="signal peptide" evidence="10">
    <location>
        <begin position="1"/>
        <end position="17"/>
    </location>
</feature>
<dbReference type="PANTHER" id="PTHR24252">
    <property type="entry name" value="ACROSIN-RELATED"/>
    <property type="match status" value="1"/>
</dbReference>
<evidence type="ECO:0000256" key="4">
    <source>
        <dbReference type="ARBA" id="ARBA00022801"/>
    </source>
</evidence>
<dbReference type="AlphaFoldDB" id="A0A9P0TQ36"/>
<evidence type="ECO:0000313" key="12">
    <source>
        <dbReference type="EMBL" id="CAH4035093.1"/>
    </source>
</evidence>
<dbReference type="InterPro" id="IPR001254">
    <property type="entry name" value="Trypsin_dom"/>
</dbReference>
<feature type="domain" description="Peptidase S1" evidence="11">
    <location>
        <begin position="30"/>
        <end position="252"/>
    </location>
</feature>
<keyword evidence="13" id="KW-1185">Reference proteome</keyword>
<dbReference type="EC" id="3.4.21.4" evidence="8"/>
<sequence>MFLKLLIISMACCAVQCAHLRFYPEHITRIVGGKDAPDGGIPYQVSLRSIYGSHFCGGSILDERWILTAAHCTVGSSTRSVKVVVGTNSLVDGGEKYAVDKIIVHEGYDAGLIFNDISLVKVTKDIVFGNRVKPISLPELNTDADAELLLTGWGRLSYPGNLPDTLQMINVTALSVDECQSLFSGINPVFDSQICSLTRAGEGACHGDSGGPLVEDNRIVGIVSWGMPCAKGYPDVYTRVYSFLEWIQSNINDDENEKSKTK</sequence>
<dbReference type="PROSITE" id="PS00135">
    <property type="entry name" value="TRYPSIN_SER"/>
    <property type="match status" value="1"/>
</dbReference>
<evidence type="ECO:0000256" key="3">
    <source>
        <dbReference type="ARBA" id="ARBA00022670"/>
    </source>
</evidence>
<dbReference type="SUPFAM" id="SSF50494">
    <property type="entry name" value="Trypsin-like serine proteases"/>
    <property type="match status" value="1"/>
</dbReference>
<dbReference type="Proteomes" id="UP001152562">
    <property type="component" value="Unassembled WGS sequence"/>
</dbReference>
<dbReference type="InterPro" id="IPR001314">
    <property type="entry name" value="Peptidase_S1A"/>
</dbReference>
<dbReference type="PROSITE" id="PS00134">
    <property type="entry name" value="TRYPSIN_HIS"/>
    <property type="match status" value="1"/>
</dbReference>
<evidence type="ECO:0000256" key="7">
    <source>
        <dbReference type="ARBA" id="ARBA00036320"/>
    </source>
</evidence>
<dbReference type="PROSITE" id="PS50240">
    <property type="entry name" value="TRYPSIN_DOM"/>
    <property type="match status" value="1"/>
</dbReference>
<evidence type="ECO:0000256" key="2">
    <source>
        <dbReference type="ARBA" id="ARBA00022525"/>
    </source>
</evidence>
<organism evidence="12 13">
    <name type="scientific">Pieris brassicae</name>
    <name type="common">White butterfly</name>
    <name type="synonym">Large white butterfly</name>
    <dbReference type="NCBI Taxonomy" id="7116"/>
    <lineage>
        <taxon>Eukaryota</taxon>
        <taxon>Metazoa</taxon>
        <taxon>Ecdysozoa</taxon>
        <taxon>Arthropoda</taxon>
        <taxon>Hexapoda</taxon>
        <taxon>Insecta</taxon>
        <taxon>Pterygota</taxon>
        <taxon>Neoptera</taxon>
        <taxon>Endopterygota</taxon>
        <taxon>Lepidoptera</taxon>
        <taxon>Glossata</taxon>
        <taxon>Ditrysia</taxon>
        <taxon>Papilionoidea</taxon>
        <taxon>Pieridae</taxon>
        <taxon>Pierinae</taxon>
        <taxon>Pieris</taxon>
    </lineage>
</organism>